<protein>
    <submittedName>
        <fullName evidence="2">Uncharacterized protein</fullName>
    </submittedName>
</protein>
<sequence>MIGTFAKRPEPRIAEATAKPSLSGISMLRMTTCGVHAGSVRKAACPPNRDNRAEAFSGERSGQGFGTRAVIVDDEHGNRRRNARKRTSVP</sequence>
<name>A0A158BJP6_9BURK</name>
<organism evidence="2 3">
    <name type="scientific">Caballeronia glebae</name>
    <dbReference type="NCBI Taxonomy" id="1777143"/>
    <lineage>
        <taxon>Bacteria</taxon>
        <taxon>Pseudomonadati</taxon>
        <taxon>Pseudomonadota</taxon>
        <taxon>Betaproteobacteria</taxon>
        <taxon>Burkholderiales</taxon>
        <taxon>Burkholderiaceae</taxon>
        <taxon>Caballeronia</taxon>
    </lineage>
</organism>
<dbReference type="Proteomes" id="UP000054596">
    <property type="component" value="Unassembled WGS sequence"/>
</dbReference>
<comment type="caution">
    <text evidence="2">The sequence shown here is derived from an EMBL/GenBank/DDBJ whole genome shotgun (WGS) entry which is preliminary data.</text>
</comment>
<dbReference type="AlphaFoldDB" id="A0A158BJP6"/>
<evidence type="ECO:0000313" key="2">
    <source>
        <dbReference type="EMBL" id="SAK70190.1"/>
    </source>
</evidence>
<accession>A0A158BJP6</accession>
<gene>
    <name evidence="2" type="ORF">AWB82_04192</name>
</gene>
<evidence type="ECO:0000256" key="1">
    <source>
        <dbReference type="SAM" id="MobiDB-lite"/>
    </source>
</evidence>
<feature type="region of interest" description="Disordered" evidence="1">
    <location>
        <begin position="46"/>
        <end position="90"/>
    </location>
</feature>
<proteinExistence type="predicted"/>
<keyword evidence="3" id="KW-1185">Reference proteome</keyword>
<evidence type="ECO:0000313" key="3">
    <source>
        <dbReference type="Proteomes" id="UP000054596"/>
    </source>
</evidence>
<dbReference type="EMBL" id="FCOJ02000031">
    <property type="protein sequence ID" value="SAK70190.1"/>
    <property type="molecule type" value="Genomic_DNA"/>
</dbReference>
<reference evidence="2" key="1">
    <citation type="submission" date="2016-01" db="EMBL/GenBank/DDBJ databases">
        <authorList>
            <person name="Peeters C."/>
        </authorList>
    </citation>
    <scope>NUCLEOTIDE SEQUENCE [LARGE SCALE GENOMIC DNA]</scope>
    <source>
        <strain evidence="2">LMG 29325</strain>
    </source>
</reference>
<feature type="compositionally biased region" description="Basic residues" evidence="1">
    <location>
        <begin position="78"/>
        <end position="90"/>
    </location>
</feature>